<accession>A0A9P4JFS7</accession>
<dbReference type="EMBL" id="ML994276">
    <property type="protein sequence ID" value="KAF2197111.1"/>
    <property type="molecule type" value="Genomic_DNA"/>
</dbReference>
<feature type="compositionally biased region" description="Polar residues" evidence="1">
    <location>
        <begin position="131"/>
        <end position="159"/>
    </location>
</feature>
<comment type="caution">
    <text evidence="2">The sequence shown here is derived from an EMBL/GenBank/DDBJ whole genome shotgun (WGS) entry which is preliminary data.</text>
</comment>
<organism evidence="2 3">
    <name type="scientific">Delitschia confertaspora ATCC 74209</name>
    <dbReference type="NCBI Taxonomy" id="1513339"/>
    <lineage>
        <taxon>Eukaryota</taxon>
        <taxon>Fungi</taxon>
        <taxon>Dikarya</taxon>
        <taxon>Ascomycota</taxon>
        <taxon>Pezizomycotina</taxon>
        <taxon>Dothideomycetes</taxon>
        <taxon>Pleosporomycetidae</taxon>
        <taxon>Pleosporales</taxon>
        <taxon>Delitschiaceae</taxon>
        <taxon>Delitschia</taxon>
    </lineage>
</organism>
<dbReference type="AlphaFoldDB" id="A0A9P4JFS7"/>
<sequence>MNGHVSMPLVLGICENPNSPYFGTAAHKGLPPGSLGGMRSPMEYHRMSHPTSKNGPWNTGEANIYSNGRPFQEHPYHYMGYRNQTNISAEEGVKASFQQQYVGSRLHFHERAVPTETGYGERAQRGEDSSHQNLSPRPPTASSRGHSVSPLDNAQSSTELIQERCKRNDRNVHTVIRIINVPMVYVFTNAKSTQMKVEAHQRLLHLLTDVLPSSTNIEGVQGKHRSYLTCTPECLVFPGIYPMANA</sequence>
<proteinExistence type="predicted"/>
<evidence type="ECO:0000313" key="2">
    <source>
        <dbReference type="EMBL" id="KAF2197111.1"/>
    </source>
</evidence>
<evidence type="ECO:0000256" key="1">
    <source>
        <dbReference type="SAM" id="MobiDB-lite"/>
    </source>
</evidence>
<keyword evidence="3" id="KW-1185">Reference proteome</keyword>
<name>A0A9P4JFS7_9PLEO</name>
<reference evidence="2" key="1">
    <citation type="journal article" date="2020" name="Stud. Mycol.">
        <title>101 Dothideomycetes genomes: a test case for predicting lifestyles and emergence of pathogens.</title>
        <authorList>
            <person name="Haridas S."/>
            <person name="Albert R."/>
            <person name="Binder M."/>
            <person name="Bloem J."/>
            <person name="Labutti K."/>
            <person name="Salamov A."/>
            <person name="Andreopoulos B."/>
            <person name="Baker S."/>
            <person name="Barry K."/>
            <person name="Bills G."/>
            <person name="Bluhm B."/>
            <person name="Cannon C."/>
            <person name="Castanera R."/>
            <person name="Culley D."/>
            <person name="Daum C."/>
            <person name="Ezra D."/>
            <person name="Gonzalez J."/>
            <person name="Henrissat B."/>
            <person name="Kuo A."/>
            <person name="Liang C."/>
            <person name="Lipzen A."/>
            <person name="Lutzoni F."/>
            <person name="Magnuson J."/>
            <person name="Mondo S."/>
            <person name="Nolan M."/>
            <person name="Ohm R."/>
            <person name="Pangilinan J."/>
            <person name="Park H.-J."/>
            <person name="Ramirez L."/>
            <person name="Alfaro M."/>
            <person name="Sun H."/>
            <person name="Tritt A."/>
            <person name="Yoshinaga Y."/>
            <person name="Zwiers L.-H."/>
            <person name="Turgeon B."/>
            <person name="Goodwin S."/>
            <person name="Spatafora J."/>
            <person name="Crous P."/>
            <person name="Grigoriev I."/>
        </authorList>
    </citation>
    <scope>NUCLEOTIDE SEQUENCE</scope>
    <source>
        <strain evidence="2">ATCC 74209</strain>
    </source>
</reference>
<feature type="region of interest" description="Disordered" evidence="1">
    <location>
        <begin position="121"/>
        <end position="159"/>
    </location>
</feature>
<gene>
    <name evidence="2" type="ORF">GQ43DRAFT_435425</name>
</gene>
<protein>
    <submittedName>
        <fullName evidence="2">Uncharacterized protein</fullName>
    </submittedName>
</protein>
<evidence type="ECO:0000313" key="3">
    <source>
        <dbReference type="Proteomes" id="UP000799536"/>
    </source>
</evidence>
<dbReference type="Proteomes" id="UP000799536">
    <property type="component" value="Unassembled WGS sequence"/>
</dbReference>